<reference evidence="4 5" key="1">
    <citation type="journal article" date="2013" name="Int. J. Syst. Evol. Microbiol.">
        <title>Hoeflea suaedae sp. nov., an endophytic bacterium isolated from the root of the halophyte Suaeda maritima.</title>
        <authorList>
            <person name="Chung E.J."/>
            <person name="Park J.A."/>
            <person name="Pramanik P."/>
            <person name="Bibi F."/>
            <person name="Jeon C.O."/>
            <person name="Chung Y.R."/>
        </authorList>
    </citation>
    <scope>NUCLEOTIDE SEQUENCE [LARGE SCALE GENOMIC DNA]</scope>
    <source>
        <strain evidence="4 5">YC6898</strain>
    </source>
</reference>
<comment type="caution">
    <text evidence="4">The sequence shown here is derived from an EMBL/GenBank/DDBJ whole genome shotgun (WGS) entry which is preliminary data.</text>
</comment>
<dbReference type="PROSITE" id="PS50977">
    <property type="entry name" value="HTH_TETR_2"/>
    <property type="match status" value="1"/>
</dbReference>
<dbReference type="Proteomes" id="UP000295131">
    <property type="component" value="Unassembled WGS sequence"/>
</dbReference>
<proteinExistence type="predicted"/>
<evidence type="ECO:0000313" key="5">
    <source>
        <dbReference type="Proteomes" id="UP000295131"/>
    </source>
</evidence>
<keyword evidence="5" id="KW-1185">Reference proteome</keyword>
<dbReference type="RefSeq" id="WP_133285232.1">
    <property type="nucleotide sequence ID" value="NZ_SMSI01000003.1"/>
</dbReference>
<dbReference type="GO" id="GO:0000976">
    <property type="term" value="F:transcription cis-regulatory region binding"/>
    <property type="evidence" value="ECO:0007669"/>
    <property type="project" value="TreeGrafter"/>
</dbReference>
<gene>
    <name evidence="4" type="ORF">E2A64_14580</name>
</gene>
<dbReference type="Pfam" id="PF17940">
    <property type="entry name" value="TetR_C_31"/>
    <property type="match status" value="1"/>
</dbReference>
<dbReference type="EMBL" id="SMSI01000003">
    <property type="protein sequence ID" value="TDH34947.1"/>
    <property type="molecule type" value="Genomic_DNA"/>
</dbReference>
<sequence>MGAAPVTAESEKTAAAVGTTKKGLATRDRIITGAREALERDGMASLTTRKIAASANVRLATLHYYFDSKESLLLAVLEDVIGDMSVSYEAASLARDPDTAIAGLLRLIWSYITKTRERQIAQYELTIHALRNANAQWLAERQYNAYIDFYSRFVPSDPDLPEEDRTRISKSLARFILIGIDGLILQVFALDDEEVSRESVEALILAAQNYFRHLCRTTRSKGR</sequence>
<feature type="DNA-binding region" description="H-T-H motif" evidence="2">
    <location>
        <begin position="47"/>
        <end position="66"/>
    </location>
</feature>
<dbReference type="InterPro" id="IPR041583">
    <property type="entry name" value="TetR_C_31"/>
</dbReference>
<dbReference type="PANTHER" id="PTHR30055:SF226">
    <property type="entry name" value="HTH-TYPE TRANSCRIPTIONAL REGULATOR PKSA"/>
    <property type="match status" value="1"/>
</dbReference>
<dbReference type="InterPro" id="IPR009057">
    <property type="entry name" value="Homeodomain-like_sf"/>
</dbReference>
<dbReference type="PRINTS" id="PR00455">
    <property type="entry name" value="HTHTETR"/>
</dbReference>
<dbReference type="PANTHER" id="PTHR30055">
    <property type="entry name" value="HTH-TYPE TRANSCRIPTIONAL REGULATOR RUTR"/>
    <property type="match status" value="1"/>
</dbReference>
<dbReference type="SUPFAM" id="SSF46689">
    <property type="entry name" value="Homeodomain-like"/>
    <property type="match status" value="1"/>
</dbReference>
<dbReference type="OrthoDB" id="9787680at2"/>
<dbReference type="InterPro" id="IPR001647">
    <property type="entry name" value="HTH_TetR"/>
</dbReference>
<name>A0A4R5PIA1_9HYPH</name>
<protein>
    <submittedName>
        <fullName evidence="4">TetR/AcrR family transcriptional regulator</fullName>
    </submittedName>
</protein>
<organism evidence="4 5">
    <name type="scientific">Pseudohoeflea suaedae</name>
    <dbReference type="NCBI Taxonomy" id="877384"/>
    <lineage>
        <taxon>Bacteria</taxon>
        <taxon>Pseudomonadati</taxon>
        <taxon>Pseudomonadota</taxon>
        <taxon>Alphaproteobacteria</taxon>
        <taxon>Hyphomicrobiales</taxon>
        <taxon>Rhizobiaceae</taxon>
        <taxon>Pseudohoeflea</taxon>
    </lineage>
</organism>
<evidence type="ECO:0000256" key="1">
    <source>
        <dbReference type="ARBA" id="ARBA00023125"/>
    </source>
</evidence>
<keyword evidence="1 2" id="KW-0238">DNA-binding</keyword>
<dbReference type="GO" id="GO:0003700">
    <property type="term" value="F:DNA-binding transcription factor activity"/>
    <property type="evidence" value="ECO:0007669"/>
    <property type="project" value="TreeGrafter"/>
</dbReference>
<feature type="domain" description="HTH tetR-type" evidence="3">
    <location>
        <begin position="24"/>
        <end position="84"/>
    </location>
</feature>
<evidence type="ECO:0000256" key="2">
    <source>
        <dbReference type="PROSITE-ProRule" id="PRU00335"/>
    </source>
</evidence>
<evidence type="ECO:0000259" key="3">
    <source>
        <dbReference type="PROSITE" id="PS50977"/>
    </source>
</evidence>
<dbReference type="Gene3D" id="1.10.357.10">
    <property type="entry name" value="Tetracycline Repressor, domain 2"/>
    <property type="match status" value="1"/>
</dbReference>
<accession>A0A4R5PIA1</accession>
<evidence type="ECO:0000313" key="4">
    <source>
        <dbReference type="EMBL" id="TDH34947.1"/>
    </source>
</evidence>
<dbReference type="InterPro" id="IPR050109">
    <property type="entry name" value="HTH-type_TetR-like_transc_reg"/>
</dbReference>
<dbReference type="Pfam" id="PF00440">
    <property type="entry name" value="TetR_N"/>
    <property type="match status" value="1"/>
</dbReference>
<dbReference type="AlphaFoldDB" id="A0A4R5PIA1"/>